<comment type="caution">
    <text evidence="2">The sequence shown here is derived from an EMBL/GenBank/DDBJ whole genome shotgun (WGS) entry which is preliminary data.</text>
</comment>
<organism evidence="2 3">
    <name type="scientific">Agromyces lapidis</name>
    <dbReference type="NCBI Taxonomy" id="279574"/>
    <lineage>
        <taxon>Bacteria</taxon>
        <taxon>Bacillati</taxon>
        <taxon>Actinomycetota</taxon>
        <taxon>Actinomycetes</taxon>
        <taxon>Micrococcales</taxon>
        <taxon>Microbacteriaceae</taxon>
        <taxon>Agromyces</taxon>
    </lineage>
</organism>
<dbReference type="Proteomes" id="UP001589667">
    <property type="component" value="Unassembled WGS sequence"/>
</dbReference>
<keyword evidence="1" id="KW-0812">Transmembrane</keyword>
<accession>A0ABV5SPG1</accession>
<dbReference type="InterPro" id="IPR046124">
    <property type="entry name" value="DUF6121"/>
</dbReference>
<keyword evidence="1" id="KW-0472">Membrane</keyword>
<feature type="transmembrane region" description="Helical" evidence="1">
    <location>
        <begin position="54"/>
        <end position="76"/>
    </location>
</feature>
<evidence type="ECO:0000256" key="1">
    <source>
        <dbReference type="SAM" id="Phobius"/>
    </source>
</evidence>
<evidence type="ECO:0000313" key="3">
    <source>
        <dbReference type="Proteomes" id="UP001589667"/>
    </source>
</evidence>
<feature type="transmembrane region" description="Helical" evidence="1">
    <location>
        <begin position="83"/>
        <end position="107"/>
    </location>
</feature>
<protein>
    <submittedName>
        <fullName evidence="2">DUF6121 family protein</fullName>
    </submittedName>
</protein>
<gene>
    <name evidence="2" type="ORF">ACFFQV_04930</name>
</gene>
<dbReference type="Pfam" id="PF19616">
    <property type="entry name" value="DUF6121"/>
    <property type="match status" value="1"/>
</dbReference>
<sequence length="167" mass="17281">MADDPRGSEPQPTRDAWVVASFAAALDLALVVCGFGFVSLLLDLEVVGDPAVGLLVGPAAVGASVVAVFIALGVLLRRPERMAGTVLVAAVASWIAFVAVAAIGHLLGSSSAVFASLRFAFVLGAGWFGLLVPACAALTASLAVLVARGRRGGMERPRWPWERDEEE</sequence>
<dbReference type="EMBL" id="JBHMBL010000001">
    <property type="protein sequence ID" value="MFB9641631.1"/>
    <property type="molecule type" value="Genomic_DNA"/>
</dbReference>
<feature type="transmembrane region" description="Helical" evidence="1">
    <location>
        <begin position="16"/>
        <end position="42"/>
    </location>
</feature>
<name>A0ABV5SPG1_9MICO</name>
<keyword evidence="1" id="KW-1133">Transmembrane helix</keyword>
<evidence type="ECO:0000313" key="2">
    <source>
        <dbReference type="EMBL" id="MFB9641631.1"/>
    </source>
</evidence>
<dbReference type="RefSeq" id="WP_157423211.1">
    <property type="nucleotide sequence ID" value="NZ_BAAANI010000006.1"/>
</dbReference>
<feature type="transmembrane region" description="Helical" evidence="1">
    <location>
        <begin position="119"/>
        <end position="147"/>
    </location>
</feature>
<proteinExistence type="predicted"/>
<keyword evidence="3" id="KW-1185">Reference proteome</keyword>
<reference evidence="2 3" key="1">
    <citation type="submission" date="2024-09" db="EMBL/GenBank/DDBJ databases">
        <authorList>
            <person name="Sun Q."/>
            <person name="Mori K."/>
        </authorList>
    </citation>
    <scope>NUCLEOTIDE SEQUENCE [LARGE SCALE GENOMIC DNA]</scope>
    <source>
        <strain evidence="2 3">JCM 14321</strain>
    </source>
</reference>